<proteinExistence type="predicted"/>
<sequence length="176" mass="19958">MRRENIDQIVEVGGIDEETVKKKPMTAANRDSGWESRSAVPIVAMVVVQVILAGSQILTKLAINKGKQVFAILTYRHMAATLCIAPLAFLFDRMETLKLDSRWGRFKIVGGFLCVGEALVISQTERLFSGRREYKGISLPFFHLNSQHWSVSPFYWFQVVSVMTYGLLHRISKGFF</sequence>
<evidence type="ECO:0008006" key="7">
    <source>
        <dbReference type="Google" id="ProtNLM"/>
    </source>
</evidence>
<name>A0AAV0EYW1_9ASTE</name>
<evidence type="ECO:0000256" key="1">
    <source>
        <dbReference type="ARBA" id="ARBA00022692"/>
    </source>
</evidence>
<feature type="transmembrane region" description="Helical" evidence="4">
    <location>
        <begin position="70"/>
        <end position="91"/>
    </location>
</feature>
<dbReference type="GO" id="GO:0016020">
    <property type="term" value="C:membrane"/>
    <property type="evidence" value="ECO:0007669"/>
    <property type="project" value="InterPro"/>
</dbReference>
<dbReference type="GO" id="GO:0022857">
    <property type="term" value="F:transmembrane transporter activity"/>
    <property type="evidence" value="ECO:0007669"/>
    <property type="project" value="InterPro"/>
</dbReference>
<protein>
    <recommendedName>
        <fullName evidence="7">WAT1-related protein</fullName>
    </recommendedName>
</protein>
<feature type="transmembrane region" description="Helical" evidence="4">
    <location>
        <begin position="39"/>
        <end position="58"/>
    </location>
</feature>
<evidence type="ECO:0000256" key="2">
    <source>
        <dbReference type="ARBA" id="ARBA00022989"/>
    </source>
</evidence>
<dbReference type="Proteomes" id="UP001152523">
    <property type="component" value="Unassembled WGS sequence"/>
</dbReference>
<reference evidence="5" key="1">
    <citation type="submission" date="2022-07" db="EMBL/GenBank/DDBJ databases">
        <authorList>
            <person name="Macas J."/>
            <person name="Novak P."/>
            <person name="Neumann P."/>
        </authorList>
    </citation>
    <scope>NUCLEOTIDE SEQUENCE</scope>
</reference>
<dbReference type="AlphaFoldDB" id="A0AAV0EYW1"/>
<gene>
    <name evidence="5" type="ORF">CEPIT_LOCUS29089</name>
</gene>
<evidence type="ECO:0000313" key="6">
    <source>
        <dbReference type="Proteomes" id="UP001152523"/>
    </source>
</evidence>
<evidence type="ECO:0000256" key="4">
    <source>
        <dbReference type="SAM" id="Phobius"/>
    </source>
</evidence>
<dbReference type="EMBL" id="CAMAPF010000949">
    <property type="protein sequence ID" value="CAH9128447.1"/>
    <property type="molecule type" value="Genomic_DNA"/>
</dbReference>
<keyword evidence="6" id="KW-1185">Reference proteome</keyword>
<dbReference type="PANTHER" id="PTHR31218">
    <property type="entry name" value="WAT1-RELATED PROTEIN"/>
    <property type="match status" value="1"/>
</dbReference>
<organism evidence="5 6">
    <name type="scientific">Cuscuta epithymum</name>
    <dbReference type="NCBI Taxonomy" id="186058"/>
    <lineage>
        <taxon>Eukaryota</taxon>
        <taxon>Viridiplantae</taxon>
        <taxon>Streptophyta</taxon>
        <taxon>Embryophyta</taxon>
        <taxon>Tracheophyta</taxon>
        <taxon>Spermatophyta</taxon>
        <taxon>Magnoliopsida</taxon>
        <taxon>eudicotyledons</taxon>
        <taxon>Gunneridae</taxon>
        <taxon>Pentapetalae</taxon>
        <taxon>asterids</taxon>
        <taxon>lamiids</taxon>
        <taxon>Solanales</taxon>
        <taxon>Convolvulaceae</taxon>
        <taxon>Cuscuteae</taxon>
        <taxon>Cuscuta</taxon>
        <taxon>Cuscuta subgen. Cuscuta</taxon>
    </lineage>
</organism>
<comment type="caution">
    <text evidence="5">The sequence shown here is derived from an EMBL/GenBank/DDBJ whole genome shotgun (WGS) entry which is preliminary data.</text>
</comment>
<keyword evidence="1 4" id="KW-0812">Transmembrane</keyword>
<keyword evidence="2 4" id="KW-1133">Transmembrane helix</keyword>
<evidence type="ECO:0000256" key="3">
    <source>
        <dbReference type="ARBA" id="ARBA00023136"/>
    </source>
</evidence>
<dbReference type="InterPro" id="IPR030184">
    <property type="entry name" value="WAT1-related"/>
</dbReference>
<accession>A0AAV0EYW1</accession>
<keyword evidence="3 4" id="KW-0472">Membrane</keyword>
<evidence type="ECO:0000313" key="5">
    <source>
        <dbReference type="EMBL" id="CAH9128447.1"/>
    </source>
</evidence>